<organism evidence="3">
    <name type="scientific">freshwater metagenome</name>
    <dbReference type="NCBI Taxonomy" id="449393"/>
    <lineage>
        <taxon>unclassified sequences</taxon>
        <taxon>metagenomes</taxon>
        <taxon>ecological metagenomes</taxon>
    </lineage>
</organism>
<feature type="domain" description="Haem-binding" evidence="2">
    <location>
        <begin position="30"/>
        <end position="158"/>
    </location>
</feature>
<proteinExistence type="predicted"/>
<dbReference type="EMBL" id="CAFBLQ010000042">
    <property type="protein sequence ID" value="CAB4867056.1"/>
    <property type="molecule type" value="Genomic_DNA"/>
</dbReference>
<dbReference type="SUPFAM" id="SSF46626">
    <property type="entry name" value="Cytochrome c"/>
    <property type="match status" value="1"/>
</dbReference>
<keyword evidence="1" id="KW-0812">Transmembrane</keyword>
<sequence>MDAAPPPADRPVRRRLPLKRIALVGGLGLVAVLLVIQLVPYGRDHANPPVTRAAKLDRRTQQLVTSACGDCHSNLTRWPWYTSVAPASWFAQSDVDGGRSILNFSRWDTPQPSVDELAEVIAEGEMPPLKYKILPNHADARLSDTEKRELIAGLRRLYRADPPAAIKEIGTQRRQ</sequence>
<name>A0A6J7D933_9ZZZZ</name>
<dbReference type="SMART" id="SM01235">
    <property type="entry name" value="Haem_bd"/>
    <property type="match status" value="1"/>
</dbReference>
<feature type="transmembrane region" description="Helical" evidence="1">
    <location>
        <begin position="21"/>
        <end position="42"/>
    </location>
</feature>
<dbReference type="InterPro" id="IPR025992">
    <property type="entry name" value="Haem-bd"/>
</dbReference>
<evidence type="ECO:0000256" key="1">
    <source>
        <dbReference type="SAM" id="Phobius"/>
    </source>
</evidence>
<dbReference type="InterPro" id="IPR036909">
    <property type="entry name" value="Cyt_c-like_dom_sf"/>
</dbReference>
<protein>
    <submittedName>
        <fullName evidence="3">Unannotated protein</fullName>
    </submittedName>
</protein>
<evidence type="ECO:0000259" key="2">
    <source>
        <dbReference type="SMART" id="SM01235"/>
    </source>
</evidence>
<reference evidence="3" key="1">
    <citation type="submission" date="2020-05" db="EMBL/GenBank/DDBJ databases">
        <authorList>
            <person name="Chiriac C."/>
            <person name="Salcher M."/>
            <person name="Ghai R."/>
            <person name="Kavagutti S V."/>
        </authorList>
    </citation>
    <scope>NUCLEOTIDE SEQUENCE</scope>
</reference>
<keyword evidence="1" id="KW-0472">Membrane</keyword>
<accession>A0A6J7D933</accession>
<dbReference type="GO" id="GO:0020037">
    <property type="term" value="F:heme binding"/>
    <property type="evidence" value="ECO:0007669"/>
    <property type="project" value="InterPro"/>
</dbReference>
<dbReference type="AlphaFoldDB" id="A0A6J7D933"/>
<keyword evidence="1" id="KW-1133">Transmembrane helix</keyword>
<dbReference type="Pfam" id="PF14376">
    <property type="entry name" value="Haem_bd"/>
    <property type="match status" value="1"/>
</dbReference>
<evidence type="ECO:0000313" key="3">
    <source>
        <dbReference type="EMBL" id="CAB4867056.1"/>
    </source>
</evidence>
<gene>
    <name evidence="3" type="ORF">UFOPK3423_00537</name>
</gene>
<dbReference type="GO" id="GO:0009055">
    <property type="term" value="F:electron transfer activity"/>
    <property type="evidence" value="ECO:0007669"/>
    <property type="project" value="InterPro"/>
</dbReference>